<organism evidence="1 2">
    <name type="scientific">Pseudoalteromonas phenolica</name>
    <dbReference type="NCBI Taxonomy" id="161398"/>
    <lineage>
        <taxon>Bacteria</taxon>
        <taxon>Pseudomonadati</taxon>
        <taxon>Pseudomonadota</taxon>
        <taxon>Gammaproteobacteria</taxon>
        <taxon>Alteromonadales</taxon>
        <taxon>Pseudoalteromonadaceae</taxon>
        <taxon>Pseudoalteromonas</taxon>
    </lineage>
</organism>
<evidence type="ECO:0000313" key="1">
    <source>
        <dbReference type="EMBL" id="ALO44327.1"/>
    </source>
</evidence>
<dbReference type="EMBL" id="CP013188">
    <property type="protein sequence ID" value="ALO44327.1"/>
    <property type="molecule type" value="Genomic_DNA"/>
</dbReference>
<reference evidence="2" key="1">
    <citation type="submission" date="2015-11" db="EMBL/GenBank/DDBJ databases">
        <authorList>
            <person name="Kim K.M."/>
        </authorList>
    </citation>
    <scope>NUCLEOTIDE SEQUENCE [LARGE SCALE GENOMIC DNA]</scope>
    <source>
        <strain evidence="2">KCTC 12086</strain>
    </source>
</reference>
<accession>A0A0S2K7C2</accession>
<dbReference type="STRING" id="161398.PP2015_3858"/>
<proteinExistence type="predicted"/>
<dbReference type="PATRIC" id="fig|161398.10.peg.3946"/>
<dbReference type="AlphaFoldDB" id="A0A0S2K7C2"/>
<keyword evidence="2" id="KW-1185">Reference proteome</keyword>
<sequence>MLQKESPALEAISTKNLNSMPEVLQLKKLLQSLAMLDAIMSPEWDERFYSFNSNWDVNEQMGSMRNGCGDDFYVLFNQEGCFIKGFDHESSMSSWGTDGQVPWPGLLKGLPSEFVTASKEPAFSMDNISFCIWKLHSADYWGKGDFEFADDEDPDGSENLLEIFDCNPETYRVFAQDYYELDLDVTTIAKIYNHLPLTEELVKELNPEVSIKQLKKDISEIGYPCVNAT</sequence>
<evidence type="ECO:0000313" key="2">
    <source>
        <dbReference type="Proteomes" id="UP000061457"/>
    </source>
</evidence>
<dbReference type="KEGG" id="pphe:PP2015_3858"/>
<name>A0A0S2K7C2_9GAMM</name>
<gene>
    <name evidence="1" type="ORF">PP2015_3858</name>
</gene>
<dbReference type="Proteomes" id="UP000061457">
    <property type="component" value="Chromosome II"/>
</dbReference>
<protein>
    <submittedName>
        <fullName evidence="1">Uncharacterized protein</fullName>
    </submittedName>
</protein>